<name>A0A7R9ISY3_9NEOP</name>
<feature type="compositionally biased region" description="Polar residues" evidence="1">
    <location>
        <begin position="1"/>
        <end position="18"/>
    </location>
</feature>
<evidence type="ECO:0000256" key="1">
    <source>
        <dbReference type="SAM" id="MobiDB-lite"/>
    </source>
</evidence>
<dbReference type="SUPFAM" id="SSF52113">
    <property type="entry name" value="BRCT domain"/>
    <property type="match status" value="1"/>
</dbReference>
<evidence type="ECO:0000259" key="2">
    <source>
        <dbReference type="PROSITE" id="PS52032"/>
    </source>
</evidence>
<reference evidence="3" key="1">
    <citation type="submission" date="2020-11" db="EMBL/GenBank/DDBJ databases">
        <authorList>
            <person name="Tran Van P."/>
        </authorList>
    </citation>
    <scope>NUCLEOTIDE SEQUENCE</scope>
</reference>
<organism evidence="3">
    <name type="scientific">Timema tahoe</name>
    <dbReference type="NCBI Taxonomy" id="61484"/>
    <lineage>
        <taxon>Eukaryota</taxon>
        <taxon>Metazoa</taxon>
        <taxon>Ecdysozoa</taxon>
        <taxon>Arthropoda</taxon>
        <taxon>Hexapoda</taxon>
        <taxon>Insecta</taxon>
        <taxon>Pterygota</taxon>
        <taxon>Neoptera</taxon>
        <taxon>Polyneoptera</taxon>
        <taxon>Phasmatodea</taxon>
        <taxon>Timematodea</taxon>
        <taxon>Timematoidea</taxon>
        <taxon>Timematidae</taxon>
        <taxon>Timema</taxon>
    </lineage>
</organism>
<dbReference type="InterPro" id="IPR049898">
    <property type="entry name" value="MARR_BRCT_CHROMO"/>
</dbReference>
<feature type="domain" description="Chromo" evidence="2">
    <location>
        <begin position="1"/>
        <end position="152"/>
    </location>
</feature>
<proteinExistence type="predicted"/>
<protein>
    <recommendedName>
        <fullName evidence="2">Chromo domain-containing protein</fullName>
    </recommendedName>
</protein>
<dbReference type="AlphaFoldDB" id="A0A7R9ISY3"/>
<dbReference type="InterPro" id="IPR036420">
    <property type="entry name" value="BRCT_dom_sf"/>
</dbReference>
<accession>A0A7R9ISY3</accession>
<dbReference type="EMBL" id="OE009839">
    <property type="protein sequence ID" value="CAD7463938.1"/>
    <property type="molecule type" value="Genomic_DNA"/>
</dbReference>
<gene>
    <name evidence="3" type="ORF">TTEB3V08_LOCUS11817</name>
</gene>
<feature type="compositionally biased region" description="Basic and acidic residues" evidence="1">
    <location>
        <begin position="19"/>
        <end position="34"/>
    </location>
</feature>
<feature type="region of interest" description="Disordered" evidence="1">
    <location>
        <begin position="1"/>
        <end position="34"/>
    </location>
</feature>
<sequence length="170" mass="20131">MPIKGNTFSNSASGTNENKVGRMCEKERERRDVEPSSCRTRALLNYVNNEEEATHIIYPRCDPLEEEYARPTMRRERTILMHWYYFPDSHDTWTSVELPVEPPDSPPTHTGLWKVDASWVTDLDQYNEWMNEEDYEVDENGRKKIHKRSCWESNVFNLTKITVKLNMLQS</sequence>
<dbReference type="PROSITE" id="PS52032">
    <property type="entry name" value="MARR_BRCT_CHROMO"/>
    <property type="match status" value="1"/>
</dbReference>
<evidence type="ECO:0000313" key="3">
    <source>
        <dbReference type="EMBL" id="CAD7463938.1"/>
    </source>
</evidence>